<dbReference type="SUPFAM" id="SSF48403">
    <property type="entry name" value="Ankyrin repeat"/>
    <property type="match status" value="2"/>
</dbReference>
<keyword evidence="5 7" id="KW-0040">ANK repeat</keyword>
<evidence type="ECO:0000256" key="4">
    <source>
        <dbReference type="ARBA" id="ARBA00022989"/>
    </source>
</evidence>
<keyword evidence="3" id="KW-0677">Repeat</keyword>
<feature type="transmembrane region" description="Helical" evidence="9">
    <location>
        <begin position="526"/>
        <end position="550"/>
    </location>
</feature>
<evidence type="ECO:0000256" key="3">
    <source>
        <dbReference type="ARBA" id="ARBA00022737"/>
    </source>
</evidence>
<evidence type="ECO:0000256" key="5">
    <source>
        <dbReference type="ARBA" id="ARBA00023043"/>
    </source>
</evidence>
<dbReference type="AlphaFoldDB" id="A0AAQ3WM09"/>
<dbReference type="GO" id="GO:0005886">
    <property type="term" value="C:plasma membrane"/>
    <property type="evidence" value="ECO:0007669"/>
    <property type="project" value="TreeGrafter"/>
</dbReference>
<dbReference type="Pfam" id="PF13962">
    <property type="entry name" value="PGG"/>
    <property type="match status" value="1"/>
</dbReference>
<evidence type="ECO:0000313" key="12">
    <source>
        <dbReference type="Proteomes" id="UP001341281"/>
    </source>
</evidence>
<feature type="region of interest" description="Disordered" evidence="8">
    <location>
        <begin position="460"/>
        <end position="483"/>
    </location>
</feature>
<feature type="repeat" description="ANK" evidence="7">
    <location>
        <begin position="86"/>
        <end position="118"/>
    </location>
</feature>
<evidence type="ECO:0000256" key="6">
    <source>
        <dbReference type="ARBA" id="ARBA00023136"/>
    </source>
</evidence>
<feature type="domain" description="PGG" evidence="10">
    <location>
        <begin position="484"/>
        <end position="590"/>
    </location>
</feature>
<dbReference type="InterPro" id="IPR036770">
    <property type="entry name" value="Ankyrin_rpt-contain_sf"/>
</dbReference>
<dbReference type="Pfam" id="PF14223">
    <property type="entry name" value="Retrotran_gag_2"/>
    <property type="match status" value="1"/>
</dbReference>
<feature type="transmembrane region" description="Helical" evidence="9">
    <location>
        <begin position="570"/>
        <end position="590"/>
    </location>
</feature>
<name>A0AAQ3WM09_PASNO</name>
<dbReference type="PROSITE" id="PS50088">
    <property type="entry name" value="ANK_REPEAT"/>
    <property type="match status" value="2"/>
</dbReference>
<keyword evidence="2 9" id="KW-0812">Transmembrane</keyword>
<dbReference type="PANTHER" id="PTHR24186">
    <property type="entry name" value="PROTEIN PHOSPHATASE 1 REGULATORY SUBUNIT"/>
    <property type="match status" value="1"/>
</dbReference>
<feature type="transmembrane region" description="Helical" evidence="9">
    <location>
        <begin position="492"/>
        <end position="511"/>
    </location>
</feature>
<evidence type="ECO:0000313" key="11">
    <source>
        <dbReference type="EMBL" id="WVZ66156.1"/>
    </source>
</evidence>
<organism evidence="11 12">
    <name type="scientific">Paspalum notatum var. saurae</name>
    <dbReference type="NCBI Taxonomy" id="547442"/>
    <lineage>
        <taxon>Eukaryota</taxon>
        <taxon>Viridiplantae</taxon>
        <taxon>Streptophyta</taxon>
        <taxon>Embryophyta</taxon>
        <taxon>Tracheophyta</taxon>
        <taxon>Spermatophyta</taxon>
        <taxon>Magnoliopsida</taxon>
        <taxon>Liliopsida</taxon>
        <taxon>Poales</taxon>
        <taxon>Poaceae</taxon>
        <taxon>PACMAD clade</taxon>
        <taxon>Panicoideae</taxon>
        <taxon>Andropogonodae</taxon>
        <taxon>Paspaleae</taxon>
        <taxon>Paspalinae</taxon>
        <taxon>Paspalum</taxon>
    </lineage>
</organism>
<dbReference type="Pfam" id="PF12796">
    <property type="entry name" value="Ank_2"/>
    <property type="match status" value="4"/>
</dbReference>
<feature type="transmembrane region" description="Helical" evidence="9">
    <location>
        <begin position="602"/>
        <end position="629"/>
    </location>
</feature>
<keyword evidence="12" id="KW-1185">Reference proteome</keyword>
<reference evidence="11 12" key="1">
    <citation type="submission" date="2024-02" db="EMBL/GenBank/DDBJ databases">
        <title>High-quality chromosome-scale genome assembly of Pensacola bahiagrass (Paspalum notatum Flugge var. saurae).</title>
        <authorList>
            <person name="Vega J.M."/>
            <person name="Podio M."/>
            <person name="Orjuela J."/>
            <person name="Siena L.A."/>
            <person name="Pessino S.C."/>
            <person name="Combes M.C."/>
            <person name="Mariac C."/>
            <person name="Albertini E."/>
            <person name="Pupilli F."/>
            <person name="Ortiz J.P.A."/>
            <person name="Leblanc O."/>
        </authorList>
    </citation>
    <scope>NUCLEOTIDE SEQUENCE [LARGE SCALE GENOMIC DNA]</scope>
    <source>
        <strain evidence="11">R1</strain>
        <tissue evidence="11">Leaf</tissue>
    </source>
</reference>
<dbReference type="Proteomes" id="UP001341281">
    <property type="component" value="Chromosome 03"/>
</dbReference>
<comment type="subcellular location">
    <subcellularLocation>
        <location evidence="1">Membrane</location>
        <topology evidence="1">Multi-pass membrane protein</topology>
    </subcellularLocation>
</comment>
<proteinExistence type="predicted"/>
<evidence type="ECO:0000256" key="8">
    <source>
        <dbReference type="SAM" id="MobiDB-lite"/>
    </source>
</evidence>
<keyword evidence="6 9" id="KW-0472">Membrane</keyword>
<dbReference type="PROSITE" id="PS50297">
    <property type="entry name" value="ANK_REP_REGION"/>
    <property type="match status" value="2"/>
</dbReference>
<dbReference type="InterPro" id="IPR026961">
    <property type="entry name" value="PGG_dom"/>
</dbReference>
<keyword evidence="4 9" id="KW-1133">Transmembrane helix</keyword>
<dbReference type="PANTHER" id="PTHR24186:SF50">
    <property type="entry name" value="ANKYRIN REPEAT-CONTAINING PROTEIN ITN1-LIKE ISOFORM X1"/>
    <property type="match status" value="1"/>
</dbReference>
<dbReference type="InterPro" id="IPR002110">
    <property type="entry name" value="Ankyrin_rpt"/>
</dbReference>
<evidence type="ECO:0000256" key="1">
    <source>
        <dbReference type="ARBA" id="ARBA00004141"/>
    </source>
</evidence>
<feature type="repeat" description="ANK" evidence="7">
    <location>
        <begin position="383"/>
        <end position="405"/>
    </location>
</feature>
<evidence type="ECO:0000256" key="7">
    <source>
        <dbReference type="PROSITE-ProRule" id="PRU00023"/>
    </source>
</evidence>
<gene>
    <name evidence="11" type="ORF">U9M48_015422</name>
</gene>
<dbReference type="Gene3D" id="1.25.40.20">
    <property type="entry name" value="Ankyrin repeat-containing domain"/>
    <property type="match status" value="2"/>
</dbReference>
<sequence length="862" mass="93290">MAEALAAPVEFGPEPKPMTLSTRLLHVLSAGEAVRLAELLSTEGLNGNHVSIDVNGAGASPATVTSPPPPVGTSRGTLCLLGLASNGNTALHIAASRGHAEVVALVCEKAPSLVATRNRSLDTPLHCAAKAGHQEIAACLLSKMRAGGEEEAAALLARNCLGATALYEAVRHRRLGVPKKPIFLLTREAPELSALTAEKGFSPLYLAASIDSLQMVRTILRPSSLGMPSPAAYSGPEGQTALHAAAMAKGGIAREMAQQILKWKPEGPSLLAKVNSLGRTPLHSAIWNQRLDVVDLFIDAPTSDELARISNNKGLFPVHFAAMVGSTTIVNKLAEKCPDYCEMVDDCGRNLLHYAVKYNQDNVVRHICQNAAFSGLLNAMDCDGNTPLHLAAARGFARIVSLLLQTMSVEIHLANKDGQTALDVAWKALPKSLTYDWSPSFVVLFSLDWSRAAITPSYEARSGERSKDGTKGPDEEASEAESFSKTGTIGSVLIATVAFAAAFTVPGGIVADDHPGAGTAVMARRFAFRAFVVSDTMAFLCSIVSTFFLIYSGTRGAGASHKQRVRYNRLAFILLPLSALFTMAAFPFGFQLVLGDANRRLIIFVYALSSASVLVCLPEIWFPLWIGLLKALWRRDGWRALVTIFLRSPMMSTEEVEAKRKAKEEDAKKAALDNGNGGSVTKSEMRNEMMSMLQELIGMGMLGFNTGASSSSLKLELMPNDVKLEGSKNYLSWARRVNVLLSAKGVENYLEEDCVEPENKLSTEWRVWHTTNSTVVAWLMASMSPSIAKMVESMRSAAKIWKTLSNMYSRKGNVMMMMEIQGKADTVKQEGRTVEEYASELKYLWGELDHYAPLQMETANDT</sequence>
<accession>A0AAQ3WM09</accession>
<dbReference type="EMBL" id="CP144747">
    <property type="protein sequence ID" value="WVZ66156.1"/>
    <property type="molecule type" value="Genomic_DNA"/>
</dbReference>
<evidence type="ECO:0000256" key="9">
    <source>
        <dbReference type="SAM" id="Phobius"/>
    </source>
</evidence>
<protein>
    <recommendedName>
        <fullName evidence="10">PGG domain-containing protein</fullName>
    </recommendedName>
</protein>
<dbReference type="SMART" id="SM00248">
    <property type="entry name" value="ANK"/>
    <property type="match status" value="8"/>
</dbReference>
<evidence type="ECO:0000259" key="10">
    <source>
        <dbReference type="Pfam" id="PF13962"/>
    </source>
</evidence>
<evidence type="ECO:0000256" key="2">
    <source>
        <dbReference type="ARBA" id="ARBA00022692"/>
    </source>
</evidence>
<feature type="compositionally biased region" description="Basic and acidic residues" evidence="8">
    <location>
        <begin position="461"/>
        <end position="474"/>
    </location>
</feature>